<dbReference type="Proteomes" id="UP000247515">
    <property type="component" value="Unassembled WGS sequence"/>
</dbReference>
<comment type="subcellular location">
    <subcellularLocation>
        <location evidence="1">Cell outer membrane</location>
        <topology evidence="1">Multi-pass membrane protein</topology>
    </subcellularLocation>
</comment>
<accession>A0A1A5X2J8</accession>
<dbReference type="GO" id="GO:0009279">
    <property type="term" value="C:cell outer membrane"/>
    <property type="evidence" value="ECO:0007669"/>
    <property type="project" value="UniProtKB-SubCell"/>
</dbReference>
<sequence length="393" mass="41637">MKTEHLFWSGSLLMCAAMLSQTAHAQSSLTLYGNVDEAISYANNQGGHSNVYMRNGNLYASKFGFKGSEALSSTLNAIFDLQEGFDPGTGAQQSAGLAFNRYAFVGLQDSHLGTLTMGRQYTPYYLLAGTLGPVTYLTGATGAHPGDIDGFDTDIRSNSSVTYTSPTIAGVRGSVQYGFGGQPGSMQSGNLISAALRYDGGPLSVAAGYLRMENTSTYTGGFDTSASATFPHSVLNQGYLSARAVQHFAALATYTVGNLLFGVNYSNVLYRPGSHSMFTDTAVFNTYGALVSYRVSTPFEVSGGYSYTRASAANGIHDAARYQQISLRELYHLSKRTTLYTIQAYQHASGKTLGANGAGDIIDAQPVVGDSQNTSPSSTANQFVAMFGVAIAF</sequence>
<evidence type="ECO:0000256" key="7">
    <source>
        <dbReference type="ARBA" id="ARBA00023065"/>
    </source>
</evidence>
<dbReference type="RefSeq" id="WP_065065025.1">
    <property type="nucleotide sequence ID" value="NZ_CADFGN010000013.1"/>
</dbReference>
<dbReference type="CDD" id="cd00342">
    <property type="entry name" value="gram_neg_porins"/>
    <property type="match status" value="1"/>
</dbReference>
<proteinExistence type="predicted"/>
<dbReference type="InterPro" id="IPR050298">
    <property type="entry name" value="Gram-neg_bact_OMP"/>
</dbReference>
<evidence type="ECO:0000313" key="15">
    <source>
        <dbReference type="Proteomes" id="UP000183529"/>
    </source>
</evidence>
<evidence type="ECO:0000256" key="9">
    <source>
        <dbReference type="ARBA" id="ARBA00023136"/>
    </source>
</evidence>
<dbReference type="OrthoDB" id="8982743at2"/>
<dbReference type="GO" id="GO:0015288">
    <property type="term" value="F:porin activity"/>
    <property type="evidence" value="ECO:0007669"/>
    <property type="project" value="UniProtKB-KW"/>
</dbReference>
<name>A0A1A5X2J8_9BURK</name>
<dbReference type="PRINTS" id="PR00182">
    <property type="entry name" value="ECOLNEIPORIN"/>
</dbReference>
<evidence type="ECO:0000256" key="8">
    <source>
        <dbReference type="ARBA" id="ARBA00023114"/>
    </source>
</evidence>
<keyword evidence="5" id="KW-0812">Transmembrane</keyword>
<evidence type="ECO:0000313" key="14">
    <source>
        <dbReference type="EMBL" id="SEK07058.1"/>
    </source>
</evidence>
<evidence type="ECO:0000256" key="6">
    <source>
        <dbReference type="ARBA" id="ARBA00022729"/>
    </source>
</evidence>
<reference evidence="14 15" key="1">
    <citation type="submission" date="2016-10" db="EMBL/GenBank/DDBJ databases">
        <authorList>
            <person name="Varghese N."/>
            <person name="Submissions S."/>
        </authorList>
    </citation>
    <scope>NUCLEOTIDE SEQUENCE [LARGE SCALE GENOMIC DNA]</scope>
    <source>
        <strain evidence="14 15">LMG 22274</strain>
    </source>
</reference>
<keyword evidence="10" id="KW-0998">Cell outer membrane</keyword>
<organism evidence="14 15">
    <name type="scientific">Paraburkholderia tropica</name>
    <dbReference type="NCBI Taxonomy" id="92647"/>
    <lineage>
        <taxon>Bacteria</taxon>
        <taxon>Pseudomonadati</taxon>
        <taxon>Pseudomonadota</taxon>
        <taxon>Betaproteobacteria</taxon>
        <taxon>Burkholderiales</taxon>
        <taxon>Burkholderiaceae</taxon>
        <taxon>Paraburkholderia</taxon>
    </lineage>
</organism>
<evidence type="ECO:0000256" key="10">
    <source>
        <dbReference type="ARBA" id="ARBA00023237"/>
    </source>
</evidence>
<dbReference type="InterPro" id="IPR023614">
    <property type="entry name" value="Porin_dom_sf"/>
</dbReference>
<dbReference type="SUPFAM" id="SSF56935">
    <property type="entry name" value="Porins"/>
    <property type="match status" value="1"/>
</dbReference>
<feature type="chain" id="PRO_5015053491" evidence="11">
    <location>
        <begin position="26"/>
        <end position="393"/>
    </location>
</feature>
<dbReference type="InterPro" id="IPR002299">
    <property type="entry name" value="Porin_Neis"/>
</dbReference>
<reference evidence="13 16" key="2">
    <citation type="submission" date="2018-05" db="EMBL/GenBank/DDBJ databases">
        <title>Genomic Encyclopedia of Type Strains, Phase IV (KMG-V): Genome sequencing to study the core and pangenomes of soil and plant-associated prokaryotes.</title>
        <authorList>
            <person name="Whitman W."/>
        </authorList>
    </citation>
    <scope>NUCLEOTIDE SEQUENCE [LARGE SCALE GENOMIC DNA]</scope>
    <source>
        <strain evidence="13 16">SIr-6563</strain>
    </source>
</reference>
<dbReference type="GO" id="GO:0046930">
    <property type="term" value="C:pore complex"/>
    <property type="evidence" value="ECO:0007669"/>
    <property type="project" value="UniProtKB-KW"/>
</dbReference>
<evidence type="ECO:0000259" key="12">
    <source>
        <dbReference type="Pfam" id="PF13609"/>
    </source>
</evidence>
<evidence type="ECO:0000256" key="2">
    <source>
        <dbReference type="ARBA" id="ARBA00011233"/>
    </source>
</evidence>
<evidence type="ECO:0000313" key="16">
    <source>
        <dbReference type="Proteomes" id="UP000247515"/>
    </source>
</evidence>
<dbReference type="PANTHER" id="PTHR34501">
    <property type="entry name" value="PROTEIN YDDL-RELATED"/>
    <property type="match status" value="1"/>
</dbReference>
<evidence type="ECO:0000256" key="4">
    <source>
        <dbReference type="ARBA" id="ARBA00022452"/>
    </source>
</evidence>
<dbReference type="InterPro" id="IPR033900">
    <property type="entry name" value="Gram_neg_porin_domain"/>
</dbReference>
<comment type="caution">
    <text evidence="14">The sequence shown here is derived from an EMBL/GenBank/DDBJ whole genome shotgun (WGS) entry which is preliminary data.</text>
</comment>
<dbReference type="Proteomes" id="UP000183529">
    <property type="component" value="Unassembled WGS sequence"/>
</dbReference>
<comment type="subunit">
    <text evidence="2">Homotrimer.</text>
</comment>
<protein>
    <submittedName>
        <fullName evidence="13 14">Porin</fullName>
    </submittedName>
</protein>
<dbReference type="PANTHER" id="PTHR34501:SF9">
    <property type="entry name" value="MAJOR OUTER MEMBRANE PROTEIN P.IA"/>
    <property type="match status" value="1"/>
</dbReference>
<feature type="signal peptide" evidence="11">
    <location>
        <begin position="1"/>
        <end position="25"/>
    </location>
</feature>
<keyword evidence="6 11" id="KW-0732">Signal</keyword>
<evidence type="ECO:0000313" key="13">
    <source>
        <dbReference type="EMBL" id="PXX04235.1"/>
    </source>
</evidence>
<dbReference type="EMBL" id="FNZM01000015">
    <property type="protein sequence ID" value="SEK07058.1"/>
    <property type="molecule type" value="Genomic_DNA"/>
</dbReference>
<keyword evidence="4" id="KW-1134">Transmembrane beta strand</keyword>
<keyword evidence="9" id="KW-0472">Membrane</keyword>
<evidence type="ECO:0000256" key="3">
    <source>
        <dbReference type="ARBA" id="ARBA00022448"/>
    </source>
</evidence>
<keyword evidence="8" id="KW-0626">Porin</keyword>
<keyword evidence="16" id="KW-1185">Reference proteome</keyword>
<keyword evidence="3" id="KW-0813">Transport</keyword>
<evidence type="ECO:0000256" key="5">
    <source>
        <dbReference type="ARBA" id="ARBA00022692"/>
    </source>
</evidence>
<dbReference type="EMBL" id="QJJV01000046">
    <property type="protein sequence ID" value="PXX04235.1"/>
    <property type="molecule type" value="Genomic_DNA"/>
</dbReference>
<dbReference type="Pfam" id="PF13609">
    <property type="entry name" value="Porin_4"/>
    <property type="match status" value="1"/>
</dbReference>
<evidence type="ECO:0000256" key="11">
    <source>
        <dbReference type="SAM" id="SignalP"/>
    </source>
</evidence>
<dbReference type="GeneID" id="61304213"/>
<dbReference type="PRINTS" id="PR00184">
    <property type="entry name" value="NEISSPPORIN"/>
</dbReference>
<keyword evidence="7" id="KW-0406">Ion transport</keyword>
<dbReference type="InterPro" id="IPR001702">
    <property type="entry name" value="Porin_Gram-ve"/>
</dbReference>
<gene>
    <name evidence="13" type="ORF">C7400_1462</name>
    <name evidence="14" type="ORF">SAMN05216550_115205</name>
</gene>
<dbReference type="Gene3D" id="2.40.160.10">
    <property type="entry name" value="Porin"/>
    <property type="match status" value="1"/>
</dbReference>
<dbReference type="GO" id="GO:0034220">
    <property type="term" value="P:monoatomic ion transmembrane transport"/>
    <property type="evidence" value="ECO:0007669"/>
    <property type="project" value="InterPro"/>
</dbReference>
<evidence type="ECO:0000256" key="1">
    <source>
        <dbReference type="ARBA" id="ARBA00004571"/>
    </source>
</evidence>
<dbReference type="AlphaFoldDB" id="A0A1A5X2J8"/>
<feature type="domain" description="Porin" evidence="12">
    <location>
        <begin position="15"/>
        <end position="349"/>
    </location>
</feature>